<dbReference type="Proteomes" id="UP000005019">
    <property type="component" value="Unassembled WGS sequence"/>
</dbReference>
<evidence type="ECO:0000259" key="10">
    <source>
        <dbReference type="Pfam" id="PF04413"/>
    </source>
</evidence>
<proteinExistence type="inferred from homology"/>
<dbReference type="eggNOG" id="COG1519">
    <property type="taxonomic scope" value="Bacteria"/>
</dbReference>
<dbReference type="OrthoDB" id="9789797at2"/>
<dbReference type="NCBIfam" id="NF004386">
    <property type="entry name" value="PRK05749.1-2"/>
    <property type="match status" value="1"/>
</dbReference>
<keyword evidence="9" id="KW-0472">Membrane</keyword>
<dbReference type="PANTHER" id="PTHR42755:SF1">
    <property type="entry name" value="3-DEOXY-D-MANNO-OCTULOSONIC ACID TRANSFERASE, MITOCHONDRIAL-RELATED"/>
    <property type="match status" value="1"/>
</dbReference>
<dbReference type="InterPro" id="IPR039901">
    <property type="entry name" value="Kdotransferase"/>
</dbReference>
<evidence type="ECO:0000313" key="12">
    <source>
        <dbReference type="Proteomes" id="UP000005019"/>
    </source>
</evidence>
<evidence type="ECO:0000313" key="11">
    <source>
        <dbReference type="EMBL" id="EGK70131.1"/>
    </source>
</evidence>
<accession>F5RGS7</accession>
<dbReference type="Gene3D" id="3.40.50.2000">
    <property type="entry name" value="Glycogen Phosphorylase B"/>
    <property type="match status" value="1"/>
</dbReference>
<dbReference type="FunFam" id="3.40.50.11720:FF:000001">
    <property type="entry name" value="3-deoxy-D-manno-octulosonic acid transferase"/>
    <property type="match status" value="1"/>
</dbReference>
<evidence type="ECO:0000256" key="3">
    <source>
        <dbReference type="ARBA" id="ARBA00019077"/>
    </source>
</evidence>
<feature type="active site" description="Proton acceptor" evidence="7">
    <location>
        <position position="60"/>
    </location>
</feature>
<dbReference type="GO" id="GO:0005886">
    <property type="term" value="C:plasma membrane"/>
    <property type="evidence" value="ECO:0007669"/>
    <property type="project" value="UniProtKB-SubCell"/>
</dbReference>
<dbReference type="InterPro" id="IPR007507">
    <property type="entry name" value="Glycos_transf_N"/>
</dbReference>
<evidence type="ECO:0000256" key="2">
    <source>
        <dbReference type="ARBA" id="ARBA00012621"/>
    </source>
</evidence>
<evidence type="ECO:0000256" key="7">
    <source>
        <dbReference type="PIRSR" id="PIRSR639901-1"/>
    </source>
</evidence>
<organism evidence="11 12">
    <name type="scientific">Methyloversatilis universalis (strain ATCC BAA-1314 / DSM 25237 / JCM 13912 / CCUG 52030 / FAM5)</name>
    <dbReference type="NCBI Taxonomy" id="1000565"/>
    <lineage>
        <taxon>Bacteria</taxon>
        <taxon>Pseudomonadati</taxon>
        <taxon>Pseudomonadota</taxon>
        <taxon>Betaproteobacteria</taxon>
        <taxon>Nitrosomonadales</taxon>
        <taxon>Sterolibacteriaceae</taxon>
        <taxon>Methyloversatilis</taxon>
    </lineage>
</organism>
<keyword evidence="4 9" id="KW-0808">Transferase</keyword>
<keyword evidence="9" id="KW-0448">Lipopolysaccharide biosynthesis</keyword>
<evidence type="ECO:0000256" key="1">
    <source>
        <dbReference type="ARBA" id="ARBA00004713"/>
    </source>
</evidence>
<sequence>MMRAFYTLIWLLGLPFALLRSRLRGRREPGYLEDLGGRLGLGPQPPARPTLWLHAVSVGETRAAAPLLAALRARYPDHRILITQMTATGRATARQLYGDFAEFAWLPWDLPWAQRAFLRRWKPALGVVMETEIWPNLLQECRQAGVPVVLANARLSARSAARYARLGGFVRAALQDFSMLIAQTAEDAARLSALGARLVAVAGNLKFDIEPPAGQLDLGRRWREALGARRVLLLASTREDEEALLLDALQPVLPDDVLIALVPRHPQRFDEVAGLIRSRGLTLRRRSAGELPDADTRIWLGDAMGEMFAWYALADLALIGGSWQPLGGQNLIEACAVGCPVIVGPHTFNFTQATVDAITAGAARRAGDPAEAASIASQLLADPSTLTATGAAGLAFARAHRGATERTMALIAPLLPPTSP</sequence>
<dbReference type="GO" id="GO:0009244">
    <property type="term" value="P:lipopolysaccharide core region biosynthetic process"/>
    <property type="evidence" value="ECO:0007669"/>
    <property type="project" value="UniProtKB-UniRule"/>
</dbReference>
<dbReference type="InterPro" id="IPR038107">
    <property type="entry name" value="Glycos_transf_N_sf"/>
</dbReference>
<gene>
    <name evidence="11" type="ORF">METUNv1_03518</name>
</gene>
<dbReference type="EMBL" id="AFHG01000058">
    <property type="protein sequence ID" value="EGK70131.1"/>
    <property type="molecule type" value="Genomic_DNA"/>
</dbReference>
<dbReference type="SUPFAM" id="SSF53756">
    <property type="entry name" value="UDP-Glycosyltransferase/glycogen phosphorylase"/>
    <property type="match status" value="1"/>
</dbReference>
<feature type="site" description="Transition state stabilizer" evidence="8">
    <location>
        <position position="206"/>
    </location>
</feature>
<dbReference type="Gene3D" id="3.40.50.11720">
    <property type="entry name" value="3-Deoxy-D-manno-octulosonic-acid transferase, N-terminal domain"/>
    <property type="match status" value="1"/>
</dbReference>
<protein>
    <recommendedName>
        <fullName evidence="3 9">3-deoxy-D-manno-octulosonic acid transferase</fullName>
        <shortName evidence="9">Kdo transferase</shortName>
        <ecNumber evidence="2 9">2.4.99.12</ecNumber>
    </recommendedName>
    <alternativeName>
        <fullName evidence="5 9">Lipid IV(A) 3-deoxy-D-manno-octulosonic acid transferase</fullName>
    </alternativeName>
</protein>
<dbReference type="UniPathway" id="UPA00958"/>
<evidence type="ECO:0000256" key="8">
    <source>
        <dbReference type="PIRSR" id="PIRSR639901-2"/>
    </source>
</evidence>
<comment type="subcellular location">
    <subcellularLocation>
        <location evidence="9">Cell membrane</location>
    </subcellularLocation>
</comment>
<feature type="site" description="Transition state stabilizer" evidence="8">
    <location>
        <position position="130"/>
    </location>
</feature>
<dbReference type="GO" id="GO:0043842">
    <property type="term" value="F:Kdo transferase activity"/>
    <property type="evidence" value="ECO:0007669"/>
    <property type="project" value="UniProtKB-EC"/>
</dbReference>
<evidence type="ECO:0000256" key="9">
    <source>
        <dbReference type="RuleBase" id="RU365103"/>
    </source>
</evidence>
<dbReference type="STRING" id="1000565.METUNv1_03518"/>
<comment type="similarity">
    <text evidence="9">Belongs to the glycosyltransferase group 1 family.</text>
</comment>
<evidence type="ECO:0000256" key="4">
    <source>
        <dbReference type="ARBA" id="ARBA00022679"/>
    </source>
</evidence>
<dbReference type="PANTHER" id="PTHR42755">
    <property type="entry name" value="3-DEOXY-MANNO-OCTULOSONATE CYTIDYLYLTRANSFERASE"/>
    <property type="match status" value="1"/>
</dbReference>
<comment type="function">
    <text evidence="9">Involved in lipopolysaccharide (LPS) biosynthesis. Catalyzes the transfer of 3-deoxy-D-manno-octulosonate (Kdo) residue(s) from CMP-Kdo to lipid IV(A), the tetraacyldisaccharide-1,4'-bisphosphate precursor of lipid A.</text>
</comment>
<dbReference type="GO" id="GO:0009245">
    <property type="term" value="P:lipid A biosynthetic process"/>
    <property type="evidence" value="ECO:0007669"/>
    <property type="project" value="TreeGrafter"/>
</dbReference>
<feature type="domain" description="3-deoxy-D-manno-octulosonic-acid transferase N-terminal" evidence="10">
    <location>
        <begin position="35"/>
        <end position="209"/>
    </location>
</feature>
<dbReference type="EC" id="2.4.99.12" evidence="2 9"/>
<keyword evidence="12" id="KW-1185">Reference proteome</keyword>
<comment type="catalytic activity">
    <reaction evidence="6 9">
        <text>lipid IVA (E. coli) + CMP-3-deoxy-beta-D-manno-octulosonate = alpha-Kdo-(2-&gt;6)-lipid IVA (E. coli) + CMP + H(+)</text>
        <dbReference type="Rhea" id="RHEA:28066"/>
        <dbReference type="ChEBI" id="CHEBI:15378"/>
        <dbReference type="ChEBI" id="CHEBI:58603"/>
        <dbReference type="ChEBI" id="CHEBI:60364"/>
        <dbReference type="ChEBI" id="CHEBI:60377"/>
        <dbReference type="ChEBI" id="CHEBI:85987"/>
        <dbReference type="EC" id="2.4.99.12"/>
    </reaction>
</comment>
<reference evidence="11 12" key="1">
    <citation type="journal article" date="2011" name="J. Bacteriol.">
        <title>Genome sequence of Methyloversatilis universalis FAM5T, a methylotrophic representative of the order Rhodocyclales.</title>
        <authorList>
            <person name="Kittichotirat W."/>
            <person name="Good N.M."/>
            <person name="Hall R."/>
            <person name="Bringel F."/>
            <person name="Lajus A."/>
            <person name="Medigue C."/>
            <person name="Smalley N.E."/>
            <person name="Beck D."/>
            <person name="Bumgarner R."/>
            <person name="Vuilleumier S."/>
            <person name="Kalyuzhnaya M.G."/>
        </authorList>
    </citation>
    <scope>NUCLEOTIDE SEQUENCE [LARGE SCALE GENOMIC DNA]</scope>
    <source>
        <strain evidence="12">ATCC BAA-1314 / JCM 13912 / FAM5</strain>
    </source>
</reference>
<keyword evidence="9" id="KW-1003">Cell membrane</keyword>
<name>F5RGS7_METUF</name>
<dbReference type="AlphaFoldDB" id="F5RGS7"/>
<comment type="pathway">
    <text evidence="1 9">Bacterial outer membrane biogenesis; LPS core biosynthesis.</text>
</comment>
<evidence type="ECO:0000256" key="6">
    <source>
        <dbReference type="ARBA" id="ARBA00049183"/>
    </source>
</evidence>
<evidence type="ECO:0000256" key="5">
    <source>
        <dbReference type="ARBA" id="ARBA00031445"/>
    </source>
</evidence>
<dbReference type="Pfam" id="PF04413">
    <property type="entry name" value="Glycos_transf_N"/>
    <property type="match status" value="1"/>
</dbReference>
<comment type="caution">
    <text evidence="11">The sequence shown here is derived from an EMBL/GenBank/DDBJ whole genome shotgun (WGS) entry which is preliminary data.</text>
</comment>
<dbReference type="RefSeq" id="WP_008063990.1">
    <property type="nucleotide sequence ID" value="NZ_AFHG01000058.1"/>
</dbReference>